<reference evidence="2 3" key="1">
    <citation type="journal article" date="2012" name="J. Bacteriol.">
        <title>Draft Genome Sequence of Mesorhizobium alhagi CCNWXJ12-2T, a Novel Salt-Resistant Species Isolated from the Desert of Northwestern China.</title>
        <authorList>
            <person name="Zhou M."/>
            <person name="Chen W."/>
            <person name="Chen H."/>
            <person name="Wei G."/>
        </authorList>
    </citation>
    <scope>NUCLEOTIDE SEQUENCE [LARGE SCALE GENOMIC DNA]</scope>
    <source>
        <strain evidence="2 3">CCNWXJ12-2</strain>
    </source>
</reference>
<keyword evidence="1" id="KW-0732">Signal</keyword>
<evidence type="ECO:0000256" key="1">
    <source>
        <dbReference type="SAM" id="SignalP"/>
    </source>
</evidence>
<dbReference type="RefSeq" id="WP_008836475.1">
    <property type="nucleotide sequence ID" value="NZ_AHAM01000115.1"/>
</dbReference>
<evidence type="ECO:0008006" key="4">
    <source>
        <dbReference type="Google" id="ProtNLM"/>
    </source>
</evidence>
<protein>
    <recommendedName>
        <fullName evidence="4">DUF3299 domain-containing protein</fullName>
    </recommendedName>
</protein>
<evidence type="ECO:0000313" key="3">
    <source>
        <dbReference type="Proteomes" id="UP000003250"/>
    </source>
</evidence>
<dbReference type="Proteomes" id="UP000003250">
    <property type="component" value="Unassembled WGS sequence"/>
</dbReference>
<dbReference type="InterPro" id="IPR021727">
    <property type="entry name" value="DUF3299"/>
</dbReference>
<feature type="chain" id="PRO_5003535087" description="DUF3299 domain-containing protein" evidence="1">
    <location>
        <begin position="25"/>
        <end position="179"/>
    </location>
</feature>
<gene>
    <name evidence="2" type="ORF">MAXJ12_14253</name>
</gene>
<dbReference type="Gene3D" id="2.40.50.870">
    <property type="entry name" value="Protein of unknown function (DUF3299)"/>
    <property type="match status" value="1"/>
</dbReference>
<keyword evidence="3" id="KW-1185">Reference proteome</keyword>
<dbReference type="Pfam" id="PF11736">
    <property type="entry name" value="DUF3299"/>
    <property type="match status" value="1"/>
</dbReference>
<sequence>MDNRFKFMGCAAAACLLFFGVANASVDALKIRWSELRPEGVEVPATAGAAETNQGETLSWDLKGKTIELTGYLLPVDREGDLVYEFMLLPWGGLCAHVPPPPPNQTVHVTSERPYRLSEIYEPVSISGVLKPGLETTQLFVLDGVTVIESGYSVGRARVAKAVDIAAPAKMTPWNFLKK</sequence>
<dbReference type="OrthoDB" id="9812956at2"/>
<evidence type="ECO:0000313" key="2">
    <source>
        <dbReference type="EMBL" id="EHK56578.1"/>
    </source>
</evidence>
<dbReference type="AlphaFoldDB" id="H0HRR5"/>
<dbReference type="PATRIC" id="fig|1107882.3.peg.2779"/>
<proteinExistence type="predicted"/>
<feature type="signal peptide" evidence="1">
    <location>
        <begin position="1"/>
        <end position="24"/>
    </location>
</feature>
<name>H0HRR5_9HYPH</name>
<dbReference type="EMBL" id="AHAM01000115">
    <property type="protein sequence ID" value="EHK56578.1"/>
    <property type="molecule type" value="Genomic_DNA"/>
</dbReference>
<accession>H0HRR5</accession>
<organism evidence="2 3">
    <name type="scientific">Mesorhizobium alhagi CCNWXJ12-2</name>
    <dbReference type="NCBI Taxonomy" id="1107882"/>
    <lineage>
        <taxon>Bacteria</taxon>
        <taxon>Pseudomonadati</taxon>
        <taxon>Pseudomonadota</taxon>
        <taxon>Alphaproteobacteria</taxon>
        <taxon>Hyphomicrobiales</taxon>
        <taxon>Phyllobacteriaceae</taxon>
        <taxon>Allomesorhizobium</taxon>
    </lineage>
</organism>